<dbReference type="STRING" id="650850.SAMN04488129_108159"/>
<evidence type="ECO:0000256" key="1">
    <source>
        <dbReference type="SAM" id="MobiDB-lite"/>
    </source>
</evidence>
<organism evidence="2 3">
    <name type="scientific">Halomonas daqiaonensis</name>
    <dbReference type="NCBI Taxonomy" id="650850"/>
    <lineage>
        <taxon>Bacteria</taxon>
        <taxon>Pseudomonadati</taxon>
        <taxon>Pseudomonadota</taxon>
        <taxon>Gammaproteobacteria</taxon>
        <taxon>Oceanospirillales</taxon>
        <taxon>Halomonadaceae</taxon>
        <taxon>Halomonas</taxon>
    </lineage>
</organism>
<sequence length="1594" mass="177085">MSDRTKLHSMAVLRREADGHYALVVRWLLGNTDEALPLDDDRFRVRCRLSGSDRYLRPDGKFGAPGEEHVIESGPRNFFMLDPPRVAEVIGTSPDGSPRYWARAQVPGGPVVPAHAAGGSLRYGERLEYSHPLGMIHLLQESTPSRQAWRLANTVAPAMRQRLDGIRSMNNGLRALGDDIELAAERSARRLGQFLVRQRLRPLDLPLHLSRAHVRLIAGVRLGQLRVPAAFEMPGIFRLNDASRTAEELAEDVAHGALVSSALDDETLIERLDAESNGRSQARQHLRLRALQGGTLIDFWCNPDAPVAACDDGARGAVYPASEVMGTGVTVGRFSAETVDGWIHYGDTIEVSVEHSPGPGNDRADRPLVDGKVETPGNILEVDPRPARWETGEAPPLRAALELKRAVRKGSSLPPPAPKGAQINYDLAQSNAGDVGTPGRPAEPSVAYQTGEGKLQILINPPAQPRGARSVFSYNVYGIWEGAPGMQHYFDNPDADPPLDTLKPWRITRRYSFARDLAPSFPGSREVAHPAVARALADPPWSPVFEAPTRTIDPSEAPDVDVGAQEGSRPLPPAGREGMTTWSLDLRKGMRSPIRVPADVVRGWDPFGALADDWTPEHDRDGNHLTDRPQRYRFWVTSVDAFEQESAPVAVLANDAQAGEFASNLFSPRWRAPLLGPPLAVSEDGDDVFSVTFDEESMSLETRWQTPYRNNLAEHDGAIAVRVDKDILRAHVVVFRRRILDRAPPEPERADLMSQHGGVFSLPQWTHQLQEMRERGFVEFHRVADIGPPTSGESWNHDFPLEWGDRGFEYAVAVGFSIASDRAPFWFQNVVPSETSEGRRAVLYIPDGDVFKESLQRIADTPRVSDVAVTDPIRVVNDAEPRGVTAIDADLPLIAASPVLPPGRVRRDHVLLRLLAHDFARNGLPLRPEPWAGTDRALTVGQQVMCESAMRRALDRCGTRPDVIYTDRYAVLRQMLAEELDARPAERVLRQHSTVGFRGVKTLRWRYRPFALHAPNSDTEAEAVLTRIYAVRSPIETADAAGYATFDVRGELIAETPPRYRLQGPVDDGRERFLAIAEHGQPTLVRLAASDDTTPVFALLAEVDSPESAQPILTLRALNDASLPSAARLIGFAGQPRVDVPITDFEAESSYELDVPVGGGYPEFFCWWMVSVSAHGREARAARRDAVPLAAAMTVEPAPPVAVVAGPPVRRVGDELNPETEAHRRFLPETIDTVSKARNNPRLVFSWIDPRESVGARLVVLRQRKRVSEDETPRLRSLDVERTPWTAIESIDSADVDAPLDAADAELLAGTWLLGKPVEPDDVGDATDEDVLIRPEQGLSSVSGIIELERRIGADVRTVPAFVDYYLANGEPRFAMDGNWLYRYRLARAIDLDENGIFALPNDKRYLLSRSTEWTPYYRPETREFEVRLSEYRNDPDPDLVEPIVELHFRVLTNRPPMRFESLEGSEIVREWLYRIVVRRRVDLALAVEGDPRGYAWVDVGYPVEVRDGADTAVVVDDVVDRAHPDDARTLVYDFSVTQYAMVEVDGRLTERLVRTRRTGADGTGELREIRLPEMARNGDTLVEHRVRQDVVII</sequence>
<feature type="region of interest" description="Disordered" evidence="1">
    <location>
        <begin position="353"/>
        <end position="377"/>
    </location>
</feature>
<gene>
    <name evidence="2" type="ORF">SAMN04488129_108159</name>
</gene>
<feature type="region of interest" description="Disordered" evidence="1">
    <location>
        <begin position="549"/>
        <end position="578"/>
    </location>
</feature>
<reference evidence="3" key="1">
    <citation type="submission" date="2016-10" db="EMBL/GenBank/DDBJ databases">
        <authorList>
            <person name="Varghese N."/>
            <person name="Submissions S."/>
        </authorList>
    </citation>
    <scope>NUCLEOTIDE SEQUENCE [LARGE SCALE GENOMIC DNA]</scope>
    <source>
        <strain evidence="3">CGMCC 1.9150</strain>
    </source>
</reference>
<evidence type="ECO:0000313" key="2">
    <source>
        <dbReference type="EMBL" id="SEL29643.1"/>
    </source>
</evidence>
<proteinExistence type="predicted"/>
<dbReference type="RefSeq" id="WP_089712613.1">
    <property type="nucleotide sequence ID" value="NZ_FOBC01000008.1"/>
</dbReference>
<dbReference type="Proteomes" id="UP000198807">
    <property type="component" value="Unassembled WGS sequence"/>
</dbReference>
<accession>A0A1H7P1G0</accession>
<keyword evidence="3" id="KW-1185">Reference proteome</keyword>
<feature type="compositionally biased region" description="Basic and acidic residues" evidence="1">
    <location>
        <begin position="362"/>
        <end position="373"/>
    </location>
</feature>
<name>A0A1H7P1G0_9GAMM</name>
<dbReference type="OrthoDB" id="7007936at2"/>
<protein>
    <submittedName>
        <fullName evidence="2">Uncharacterized protein</fullName>
    </submittedName>
</protein>
<evidence type="ECO:0000313" key="3">
    <source>
        <dbReference type="Proteomes" id="UP000198807"/>
    </source>
</evidence>
<dbReference type="EMBL" id="FOBC01000008">
    <property type="protein sequence ID" value="SEL29643.1"/>
    <property type="molecule type" value="Genomic_DNA"/>
</dbReference>